<comment type="caution">
    <text evidence="7">The sequence shown here is derived from an EMBL/GenBank/DDBJ whole genome shotgun (WGS) entry which is preliminary data.</text>
</comment>
<organism evidence="7 8">
    <name type="scientific">Caenimonas terrae</name>
    <dbReference type="NCBI Taxonomy" id="696074"/>
    <lineage>
        <taxon>Bacteria</taxon>
        <taxon>Pseudomonadati</taxon>
        <taxon>Pseudomonadota</taxon>
        <taxon>Betaproteobacteria</taxon>
        <taxon>Burkholderiales</taxon>
        <taxon>Comamonadaceae</taxon>
        <taxon>Caenimonas</taxon>
    </lineage>
</organism>
<keyword evidence="2" id="KW-0645">Protease</keyword>
<evidence type="ECO:0000256" key="3">
    <source>
        <dbReference type="ARBA" id="ARBA00022801"/>
    </source>
</evidence>
<evidence type="ECO:0000256" key="1">
    <source>
        <dbReference type="ARBA" id="ARBA00007074"/>
    </source>
</evidence>
<dbReference type="InterPro" id="IPR000064">
    <property type="entry name" value="NLP_P60_dom"/>
</dbReference>
<dbReference type="Pfam" id="PF00877">
    <property type="entry name" value="NLPC_P60"/>
    <property type="match status" value="1"/>
</dbReference>
<proteinExistence type="inferred from homology"/>
<dbReference type="InterPro" id="IPR051202">
    <property type="entry name" value="Peptidase_C40"/>
</dbReference>
<evidence type="ECO:0000256" key="4">
    <source>
        <dbReference type="ARBA" id="ARBA00022807"/>
    </source>
</evidence>
<keyword evidence="5" id="KW-0732">Signal</keyword>
<reference evidence="8" key="1">
    <citation type="journal article" date="2019" name="Int. J. Syst. Evol. Microbiol.">
        <title>The Global Catalogue of Microorganisms (GCM) 10K type strain sequencing project: providing services to taxonomists for standard genome sequencing and annotation.</title>
        <authorList>
            <consortium name="The Broad Institute Genomics Platform"/>
            <consortium name="The Broad Institute Genome Sequencing Center for Infectious Disease"/>
            <person name="Wu L."/>
            <person name="Ma J."/>
        </authorList>
    </citation>
    <scope>NUCLEOTIDE SEQUENCE [LARGE SCALE GENOMIC DNA]</scope>
    <source>
        <strain evidence="8">CCUG 57401</strain>
    </source>
</reference>
<name>A0ABW0NMC6_9BURK</name>
<feature type="signal peptide" evidence="5">
    <location>
        <begin position="1"/>
        <end position="20"/>
    </location>
</feature>
<keyword evidence="4" id="KW-0788">Thiol protease</keyword>
<feature type="chain" id="PRO_5046871726" evidence="5">
    <location>
        <begin position="21"/>
        <end position="186"/>
    </location>
</feature>
<evidence type="ECO:0000256" key="5">
    <source>
        <dbReference type="SAM" id="SignalP"/>
    </source>
</evidence>
<dbReference type="RefSeq" id="WP_376852308.1">
    <property type="nucleotide sequence ID" value="NZ_JBHSMF010000010.1"/>
</dbReference>
<dbReference type="PANTHER" id="PTHR47053:SF1">
    <property type="entry name" value="MUREIN DD-ENDOPEPTIDASE MEPH-RELATED"/>
    <property type="match status" value="1"/>
</dbReference>
<dbReference type="EMBL" id="JBHSMF010000010">
    <property type="protein sequence ID" value="MFC5500064.1"/>
    <property type="molecule type" value="Genomic_DNA"/>
</dbReference>
<dbReference type="SUPFAM" id="SSF54001">
    <property type="entry name" value="Cysteine proteinases"/>
    <property type="match status" value="1"/>
</dbReference>
<comment type="similarity">
    <text evidence="1">Belongs to the peptidase C40 family.</text>
</comment>
<dbReference type="Proteomes" id="UP001596037">
    <property type="component" value="Unassembled WGS sequence"/>
</dbReference>
<protein>
    <submittedName>
        <fullName evidence="7">C40 family peptidase</fullName>
    </submittedName>
</protein>
<accession>A0ABW0NMC6</accession>
<feature type="domain" description="NlpC/P60" evidence="6">
    <location>
        <begin position="48"/>
        <end position="172"/>
    </location>
</feature>
<evidence type="ECO:0000313" key="8">
    <source>
        <dbReference type="Proteomes" id="UP001596037"/>
    </source>
</evidence>
<dbReference type="PROSITE" id="PS51935">
    <property type="entry name" value="NLPC_P60"/>
    <property type="match status" value="1"/>
</dbReference>
<evidence type="ECO:0000256" key="2">
    <source>
        <dbReference type="ARBA" id="ARBA00022670"/>
    </source>
</evidence>
<sequence length="186" mass="20449">MSRWLCIFLFVCCASRVAVAAPADDEMGRFIADKGLLDKLERVRTRVADKASDLVLNAMGFLGVPYRRGGNSAETGFDCSGFVRAMYEQTVGLVLPRKADEQAAATQAIDRKDLQPGDLVFFNTMRRAFSHVGIYVGEGKFIHSPKPGAQVRVEDMGVAYWSRRFDGARRVQTAAVPAFDPQAAQP</sequence>
<evidence type="ECO:0000313" key="7">
    <source>
        <dbReference type="EMBL" id="MFC5500064.1"/>
    </source>
</evidence>
<gene>
    <name evidence="7" type="ORF">ACFPOE_21150</name>
</gene>
<keyword evidence="3" id="KW-0378">Hydrolase</keyword>
<dbReference type="InterPro" id="IPR038765">
    <property type="entry name" value="Papain-like_cys_pep_sf"/>
</dbReference>
<dbReference type="Gene3D" id="3.90.1720.10">
    <property type="entry name" value="endopeptidase domain like (from Nostoc punctiforme)"/>
    <property type="match status" value="1"/>
</dbReference>
<keyword evidence="8" id="KW-1185">Reference proteome</keyword>
<evidence type="ECO:0000259" key="6">
    <source>
        <dbReference type="PROSITE" id="PS51935"/>
    </source>
</evidence>
<dbReference type="PANTHER" id="PTHR47053">
    <property type="entry name" value="MUREIN DD-ENDOPEPTIDASE MEPH-RELATED"/>
    <property type="match status" value="1"/>
</dbReference>